<dbReference type="InterPro" id="IPR015422">
    <property type="entry name" value="PyrdxlP-dep_Trfase_small"/>
</dbReference>
<dbReference type="RefSeq" id="WP_277442900.1">
    <property type="nucleotide sequence ID" value="NZ_JAKOAV010000006.1"/>
</dbReference>
<comment type="similarity">
    <text evidence="2 5">Belongs to the trans-sulfuration enzymes family.</text>
</comment>
<dbReference type="GO" id="GO:0008483">
    <property type="term" value="F:transaminase activity"/>
    <property type="evidence" value="ECO:0007669"/>
    <property type="project" value="UniProtKB-KW"/>
</dbReference>
<dbReference type="GO" id="GO:0019346">
    <property type="term" value="P:transsulfuration"/>
    <property type="evidence" value="ECO:0007669"/>
    <property type="project" value="InterPro"/>
</dbReference>
<evidence type="ECO:0000313" key="6">
    <source>
        <dbReference type="EMBL" id="MDF9407661.1"/>
    </source>
</evidence>
<organism evidence="6 7">
    <name type="scientific">Pelotomaculum isophthalicicum JI</name>
    <dbReference type="NCBI Taxonomy" id="947010"/>
    <lineage>
        <taxon>Bacteria</taxon>
        <taxon>Bacillati</taxon>
        <taxon>Bacillota</taxon>
        <taxon>Clostridia</taxon>
        <taxon>Eubacteriales</taxon>
        <taxon>Desulfotomaculaceae</taxon>
        <taxon>Pelotomaculum</taxon>
    </lineage>
</organism>
<evidence type="ECO:0000256" key="2">
    <source>
        <dbReference type="ARBA" id="ARBA00009077"/>
    </source>
</evidence>
<dbReference type="SUPFAM" id="SSF53383">
    <property type="entry name" value="PLP-dependent transferases"/>
    <property type="match status" value="1"/>
</dbReference>
<evidence type="ECO:0000256" key="1">
    <source>
        <dbReference type="ARBA" id="ARBA00001933"/>
    </source>
</evidence>
<dbReference type="GO" id="GO:0005737">
    <property type="term" value="C:cytoplasm"/>
    <property type="evidence" value="ECO:0007669"/>
    <property type="project" value="TreeGrafter"/>
</dbReference>
<accession>A0A9X4JV47</accession>
<gene>
    <name evidence="6" type="ORF">L7E55_04685</name>
</gene>
<dbReference type="Proteomes" id="UP001154312">
    <property type="component" value="Unassembled WGS sequence"/>
</dbReference>
<dbReference type="Pfam" id="PF01053">
    <property type="entry name" value="Cys_Met_Meta_PP"/>
    <property type="match status" value="1"/>
</dbReference>
<evidence type="ECO:0000256" key="5">
    <source>
        <dbReference type="RuleBase" id="RU362118"/>
    </source>
</evidence>
<feature type="modified residue" description="N6-(pyridoxal phosphate)lysine" evidence="4">
    <location>
        <position position="209"/>
    </location>
</feature>
<evidence type="ECO:0000313" key="7">
    <source>
        <dbReference type="Proteomes" id="UP001154312"/>
    </source>
</evidence>
<dbReference type="GO" id="GO:0009086">
    <property type="term" value="P:methionine biosynthetic process"/>
    <property type="evidence" value="ECO:0007669"/>
    <property type="project" value="UniProtKB-ARBA"/>
</dbReference>
<comment type="cofactor">
    <cofactor evidence="1 5">
        <name>pyridoxal 5'-phosphate</name>
        <dbReference type="ChEBI" id="CHEBI:597326"/>
    </cofactor>
</comment>
<evidence type="ECO:0000256" key="4">
    <source>
        <dbReference type="PIRSR" id="PIRSR001434-2"/>
    </source>
</evidence>
<dbReference type="GO" id="GO:0030170">
    <property type="term" value="F:pyridoxal phosphate binding"/>
    <property type="evidence" value="ECO:0007669"/>
    <property type="project" value="InterPro"/>
</dbReference>
<dbReference type="Gene3D" id="3.90.1150.10">
    <property type="entry name" value="Aspartate Aminotransferase, domain 1"/>
    <property type="match status" value="1"/>
</dbReference>
<sequence length="392" mass="43087">MMICRDAQLKKGEKVIKTSTEAVQLGVGQDPTGALSIPIYQTATFRHPRFGESTGYDYSRSGNPTRQVLEKGIARLDGGAGGFAYASGMAALTNLLLLFKPGDHLIVTEDLYGGTFRLLDKVFSQYRLAATFVDTSDLDQVTLAIKDETKAILLETPTNPLLKVADISRISAMAREKSLLTIVDNTFMTPYLQQPLAMGADLVVYSATKFLAGHNDVVAGLIVAKSEEMAERIYFLQNSVGAVLGPQDSWLVIRGMKTLGVRLDRQTENARTIACWLASHKAVRRVFYPGLETHPGHQLLKEQARGFGAMVSFEVMDKSMAEQILNKVRLVSFAESLGGVETLVTFPAFQTHADIDPAERERLGINERLLRLSVGIEDVDELLSDLEQAFIE</sequence>
<evidence type="ECO:0000256" key="3">
    <source>
        <dbReference type="ARBA" id="ARBA00022898"/>
    </source>
</evidence>
<proteinExistence type="inferred from homology"/>
<dbReference type="PANTHER" id="PTHR11808">
    <property type="entry name" value="TRANS-SULFURATION ENZYME FAMILY MEMBER"/>
    <property type="match status" value="1"/>
</dbReference>
<reference evidence="6" key="1">
    <citation type="submission" date="2022-02" db="EMBL/GenBank/DDBJ databases">
        <authorList>
            <person name="Leng L."/>
        </authorList>
    </citation>
    <scope>NUCLEOTIDE SEQUENCE</scope>
    <source>
        <strain evidence="6">JI</strain>
    </source>
</reference>
<dbReference type="InterPro" id="IPR015424">
    <property type="entry name" value="PyrdxlP-dep_Trfase"/>
</dbReference>
<keyword evidence="6" id="KW-0032">Aminotransferase</keyword>
<name>A0A9X4JV47_9FIRM</name>
<dbReference type="GO" id="GO:0016846">
    <property type="term" value="F:carbon-sulfur lyase activity"/>
    <property type="evidence" value="ECO:0007669"/>
    <property type="project" value="TreeGrafter"/>
</dbReference>
<protein>
    <submittedName>
        <fullName evidence="6">PLP-dependent aspartate aminotransferase family protein</fullName>
    </submittedName>
</protein>
<dbReference type="InterPro" id="IPR015421">
    <property type="entry name" value="PyrdxlP-dep_Trfase_major"/>
</dbReference>
<dbReference type="PIRSF" id="PIRSF001434">
    <property type="entry name" value="CGS"/>
    <property type="match status" value="1"/>
</dbReference>
<dbReference type="FunFam" id="3.90.1150.10:FF:000033">
    <property type="entry name" value="Cystathionine gamma-synthase"/>
    <property type="match status" value="1"/>
</dbReference>
<dbReference type="PANTHER" id="PTHR11808:SF90">
    <property type="entry name" value="CYSTATHIONINE GAMMA-SYNTHASE"/>
    <property type="match status" value="1"/>
</dbReference>
<dbReference type="InterPro" id="IPR000277">
    <property type="entry name" value="Cys/Met-Metab_PyrdxlP-dep_enz"/>
</dbReference>
<dbReference type="FunFam" id="3.40.640.10:FF:000009">
    <property type="entry name" value="Cystathionine gamma-synthase homolog"/>
    <property type="match status" value="1"/>
</dbReference>
<dbReference type="EMBL" id="JAKOAV010000006">
    <property type="protein sequence ID" value="MDF9407661.1"/>
    <property type="molecule type" value="Genomic_DNA"/>
</dbReference>
<comment type="caution">
    <text evidence="6">The sequence shown here is derived from an EMBL/GenBank/DDBJ whole genome shotgun (WGS) entry which is preliminary data.</text>
</comment>
<dbReference type="CDD" id="cd00614">
    <property type="entry name" value="CGS_like"/>
    <property type="match status" value="1"/>
</dbReference>
<dbReference type="Gene3D" id="3.40.640.10">
    <property type="entry name" value="Type I PLP-dependent aspartate aminotransferase-like (Major domain)"/>
    <property type="match status" value="1"/>
</dbReference>
<keyword evidence="6" id="KW-0808">Transferase</keyword>
<keyword evidence="7" id="KW-1185">Reference proteome</keyword>
<keyword evidence="3 4" id="KW-0663">Pyridoxal phosphate</keyword>
<dbReference type="AlphaFoldDB" id="A0A9X4JV47"/>
<dbReference type="PROSITE" id="PS00868">
    <property type="entry name" value="CYS_MET_METAB_PP"/>
    <property type="match status" value="1"/>
</dbReference>
<dbReference type="InterPro" id="IPR054542">
    <property type="entry name" value="Cys_met_metab_PP"/>
</dbReference>